<dbReference type="GO" id="GO:0061630">
    <property type="term" value="F:ubiquitin protein ligase activity"/>
    <property type="evidence" value="ECO:0007669"/>
    <property type="project" value="UniProtKB-EC"/>
</dbReference>
<organism evidence="19 20">
    <name type="scientific">Saponaria officinalis</name>
    <name type="common">Common soapwort</name>
    <name type="synonym">Lychnis saponaria</name>
    <dbReference type="NCBI Taxonomy" id="3572"/>
    <lineage>
        <taxon>Eukaryota</taxon>
        <taxon>Viridiplantae</taxon>
        <taxon>Streptophyta</taxon>
        <taxon>Embryophyta</taxon>
        <taxon>Tracheophyta</taxon>
        <taxon>Spermatophyta</taxon>
        <taxon>Magnoliopsida</taxon>
        <taxon>eudicotyledons</taxon>
        <taxon>Gunneridae</taxon>
        <taxon>Pentapetalae</taxon>
        <taxon>Caryophyllales</taxon>
        <taxon>Caryophyllaceae</taxon>
        <taxon>Caryophylleae</taxon>
        <taxon>Saponaria</taxon>
    </lineage>
</organism>
<evidence type="ECO:0000256" key="6">
    <source>
        <dbReference type="ARBA" id="ARBA00022692"/>
    </source>
</evidence>
<accession>A0AAW1H8V3</accession>
<evidence type="ECO:0000256" key="17">
    <source>
        <dbReference type="SAM" id="SignalP"/>
    </source>
</evidence>
<dbReference type="InterPro" id="IPR025287">
    <property type="entry name" value="WAK_GUB"/>
</dbReference>
<evidence type="ECO:0000256" key="1">
    <source>
        <dbReference type="ARBA" id="ARBA00000900"/>
    </source>
</evidence>
<evidence type="ECO:0000256" key="13">
    <source>
        <dbReference type="ARBA" id="ARBA00023136"/>
    </source>
</evidence>
<evidence type="ECO:0000256" key="5">
    <source>
        <dbReference type="ARBA" id="ARBA00022679"/>
    </source>
</evidence>
<keyword evidence="10" id="KW-0833">Ubl conjugation pathway</keyword>
<evidence type="ECO:0000256" key="8">
    <source>
        <dbReference type="ARBA" id="ARBA00022729"/>
    </source>
</evidence>
<dbReference type="PANTHER" id="PTHR46279:SF10">
    <property type="entry name" value="RING-TYPE E3 UBIQUITIN TRANSFERASE"/>
    <property type="match status" value="1"/>
</dbReference>
<evidence type="ECO:0000256" key="14">
    <source>
        <dbReference type="ARBA" id="ARBA00024209"/>
    </source>
</evidence>
<dbReference type="Pfam" id="PF13639">
    <property type="entry name" value="zf-RING_2"/>
    <property type="match status" value="1"/>
</dbReference>
<comment type="pathway">
    <text evidence="3">Protein modification; protein ubiquitination.</text>
</comment>
<keyword evidence="7" id="KW-0479">Metal-binding</keyword>
<dbReference type="PANTHER" id="PTHR46279">
    <property type="entry name" value="RING/U-BOX SUPERFAMILY PROTEIN"/>
    <property type="match status" value="1"/>
</dbReference>
<evidence type="ECO:0000256" key="11">
    <source>
        <dbReference type="ARBA" id="ARBA00022833"/>
    </source>
</evidence>
<keyword evidence="11" id="KW-0862">Zinc</keyword>
<evidence type="ECO:0000256" key="7">
    <source>
        <dbReference type="ARBA" id="ARBA00022723"/>
    </source>
</evidence>
<evidence type="ECO:0000256" key="15">
    <source>
        <dbReference type="PROSITE-ProRule" id="PRU00175"/>
    </source>
</evidence>
<dbReference type="GO" id="GO:0008270">
    <property type="term" value="F:zinc ion binding"/>
    <property type="evidence" value="ECO:0007669"/>
    <property type="project" value="UniProtKB-KW"/>
</dbReference>
<evidence type="ECO:0000256" key="2">
    <source>
        <dbReference type="ARBA" id="ARBA00004167"/>
    </source>
</evidence>
<evidence type="ECO:0000313" key="19">
    <source>
        <dbReference type="EMBL" id="KAK9672458.1"/>
    </source>
</evidence>
<keyword evidence="12 16" id="KW-1133">Transmembrane helix</keyword>
<evidence type="ECO:0000256" key="9">
    <source>
        <dbReference type="ARBA" id="ARBA00022771"/>
    </source>
</evidence>
<keyword evidence="5" id="KW-0808">Transferase</keyword>
<evidence type="ECO:0000256" key="10">
    <source>
        <dbReference type="ARBA" id="ARBA00022786"/>
    </source>
</evidence>
<feature type="domain" description="RING-type" evidence="18">
    <location>
        <begin position="358"/>
        <end position="404"/>
    </location>
</feature>
<evidence type="ECO:0000256" key="4">
    <source>
        <dbReference type="ARBA" id="ARBA00012483"/>
    </source>
</evidence>
<name>A0AAW1H8V3_SAPOF</name>
<dbReference type="Pfam" id="PF13947">
    <property type="entry name" value="GUB_WAK_bind"/>
    <property type="match status" value="1"/>
</dbReference>
<dbReference type="SMART" id="SM00184">
    <property type="entry name" value="RING"/>
    <property type="match status" value="1"/>
</dbReference>
<feature type="signal peptide" evidence="17">
    <location>
        <begin position="1"/>
        <end position="20"/>
    </location>
</feature>
<evidence type="ECO:0000259" key="18">
    <source>
        <dbReference type="PROSITE" id="PS50089"/>
    </source>
</evidence>
<proteinExistence type="inferred from homology"/>
<comment type="similarity">
    <text evidence="14">Belongs to the RING-type zinc finger family. ATL subfamily.</text>
</comment>
<dbReference type="SUPFAM" id="SSF57850">
    <property type="entry name" value="RING/U-box"/>
    <property type="match status" value="1"/>
</dbReference>
<reference evidence="19" key="1">
    <citation type="submission" date="2024-03" db="EMBL/GenBank/DDBJ databases">
        <title>WGS assembly of Saponaria officinalis var. Norfolk2.</title>
        <authorList>
            <person name="Jenkins J."/>
            <person name="Shu S."/>
            <person name="Grimwood J."/>
            <person name="Barry K."/>
            <person name="Goodstein D."/>
            <person name="Schmutz J."/>
            <person name="Leebens-Mack J."/>
            <person name="Osbourn A."/>
        </authorList>
    </citation>
    <scope>NUCLEOTIDE SEQUENCE [LARGE SCALE GENOMIC DNA]</scope>
    <source>
        <strain evidence="19">JIC</strain>
    </source>
</reference>
<dbReference type="EC" id="2.3.2.27" evidence="4"/>
<keyword evidence="6 16" id="KW-0812">Transmembrane</keyword>
<dbReference type="GO" id="GO:0030247">
    <property type="term" value="F:polysaccharide binding"/>
    <property type="evidence" value="ECO:0007669"/>
    <property type="project" value="InterPro"/>
</dbReference>
<keyword evidence="13 16" id="KW-0472">Membrane</keyword>
<feature type="transmembrane region" description="Helical" evidence="16">
    <location>
        <begin position="271"/>
        <end position="293"/>
    </location>
</feature>
<dbReference type="PROSITE" id="PS50089">
    <property type="entry name" value="ZF_RING_2"/>
    <property type="match status" value="1"/>
</dbReference>
<evidence type="ECO:0000313" key="20">
    <source>
        <dbReference type="Proteomes" id="UP001443914"/>
    </source>
</evidence>
<comment type="subcellular location">
    <subcellularLocation>
        <location evidence="2">Membrane</location>
        <topology evidence="2">Single-pass membrane protein</topology>
    </subcellularLocation>
</comment>
<evidence type="ECO:0000256" key="3">
    <source>
        <dbReference type="ARBA" id="ARBA00004906"/>
    </source>
</evidence>
<keyword evidence="8 17" id="KW-0732">Signal</keyword>
<protein>
    <recommendedName>
        <fullName evidence="4">RING-type E3 ubiquitin transferase</fullName>
        <ecNumber evidence="4">2.3.2.27</ecNumber>
    </recommendedName>
</protein>
<evidence type="ECO:0000256" key="16">
    <source>
        <dbReference type="SAM" id="Phobius"/>
    </source>
</evidence>
<sequence>MDLSSLINLIFLLLIKNLPSNMMSVINGGCPTSRCGDSEHDPDIRFPFKVKGSDQPNRCGHTGFDLWCDQGFKRTLIELPNLGNFSVQSIDYIAQEIWVNDLNNCLPKKLLNLNLSNSPFSMQYYHEFSFFNCSSTLVTKNHTINFEVPLIGPIPCLSGSDYFVYAFPLNNNNNNNNYTTIFSHSKCYMVAQKIKVPVHWPPLSNNETGLASISTIKKDLRLSWFMPECQLCELHDQMCAMGTNSSGFEVIICSNVTNQGRPRKLSLTTMIAVILVICSPSLICIMGSLYIWARTHIRHSPTQTSLELGPVTTTRARPTQVSLLGQAHEPGPEFRPTIVLSDVDEMGQKLTSDGENVCAICMVEYQGNDKIGSLPICGHYFHVNCINEWFHSRGTLEWTCPICRARVDS</sequence>
<keyword evidence="9 15" id="KW-0863">Zinc-finger</keyword>
<dbReference type="AlphaFoldDB" id="A0AAW1H8V3"/>
<comment type="catalytic activity">
    <reaction evidence="1">
        <text>S-ubiquitinyl-[E2 ubiquitin-conjugating enzyme]-L-cysteine + [acceptor protein]-L-lysine = [E2 ubiquitin-conjugating enzyme]-L-cysteine + N(6)-ubiquitinyl-[acceptor protein]-L-lysine.</text>
        <dbReference type="EC" id="2.3.2.27"/>
    </reaction>
</comment>
<evidence type="ECO:0000256" key="12">
    <source>
        <dbReference type="ARBA" id="ARBA00022989"/>
    </source>
</evidence>
<dbReference type="Proteomes" id="UP001443914">
    <property type="component" value="Unassembled WGS sequence"/>
</dbReference>
<gene>
    <name evidence="19" type="ORF">RND81_12G102100</name>
</gene>
<dbReference type="GO" id="GO:0016020">
    <property type="term" value="C:membrane"/>
    <property type="evidence" value="ECO:0007669"/>
    <property type="project" value="UniProtKB-SubCell"/>
</dbReference>
<feature type="chain" id="PRO_5043441353" description="RING-type E3 ubiquitin transferase" evidence="17">
    <location>
        <begin position="21"/>
        <end position="409"/>
    </location>
</feature>
<dbReference type="InterPro" id="IPR046948">
    <property type="entry name" value="ATL20-22-like"/>
</dbReference>
<keyword evidence="20" id="KW-1185">Reference proteome</keyword>
<comment type="caution">
    <text evidence="19">The sequence shown here is derived from an EMBL/GenBank/DDBJ whole genome shotgun (WGS) entry which is preliminary data.</text>
</comment>
<dbReference type="EMBL" id="JBDFQZ010000012">
    <property type="protein sequence ID" value="KAK9672458.1"/>
    <property type="molecule type" value="Genomic_DNA"/>
</dbReference>
<dbReference type="InterPro" id="IPR013083">
    <property type="entry name" value="Znf_RING/FYVE/PHD"/>
</dbReference>
<dbReference type="Gene3D" id="3.30.40.10">
    <property type="entry name" value="Zinc/RING finger domain, C3HC4 (zinc finger)"/>
    <property type="match status" value="1"/>
</dbReference>
<dbReference type="InterPro" id="IPR001841">
    <property type="entry name" value="Znf_RING"/>
</dbReference>